<comment type="catalytic activity">
    <reaction evidence="6 7">
        <text>UDP-alpha-D-glucose + 2 NAD(+) + H2O = UDP-alpha-D-glucuronate + 2 NADH + 3 H(+)</text>
        <dbReference type="Rhea" id="RHEA:23596"/>
        <dbReference type="ChEBI" id="CHEBI:15377"/>
        <dbReference type="ChEBI" id="CHEBI:15378"/>
        <dbReference type="ChEBI" id="CHEBI:57540"/>
        <dbReference type="ChEBI" id="CHEBI:57945"/>
        <dbReference type="ChEBI" id="CHEBI:58052"/>
        <dbReference type="ChEBI" id="CHEBI:58885"/>
        <dbReference type="EC" id="1.1.1.22"/>
    </reaction>
</comment>
<dbReference type="SMART" id="SM00984">
    <property type="entry name" value="UDPG_MGDP_dh_C"/>
    <property type="match status" value="1"/>
</dbReference>
<keyword evidence="4 7" id="KW-0560">Oxidoreductase</keyword>
<evidence type="ECO:0000256" key="1">
    <source>
        <dbReference type="ARBA" id="ARBA00004701"/>
    </source>
</evidence>
<dbReference type="PIRSF" id="PIRSF000124">
    <property type="entry name" value="UDPglc_GDPman_dh"/>
    <property type="match status" value="1"/>
</dbReference>
<dbReference type="Pfam" id="PF00984">
    <property type="entry name" value="UDPG_MGDP_dh"/>
    <property type="match status" value="1"/>
</dbReference>
<dbReference type="Gene3D" id="1.20.5.100">
    <property type="entry name" value="Cytochrome c1, transmembrane anchor, C-terminal"/>
    <property type="match status" value="1"/>
</dbReference>
<dbReference type="InterPro" id="IPR001732">
    <property type="entry name" value="UDP-Glc/GDP-Man_DH_N"/>
</dbReference>
<dbReference type="EMBL" id="JAOQIO010000124">
    <property type="protein sequence ID" value="MCU6797815.1"/>
    <property type="molecule type" value="Genomic_DNA"/>
</dbReference>
<name>A0ABT2UT40_9BACL</name>
<dbReference type="Proteomes" id="UP001652445">
    <property type="component" value="Unassembled WGS sequence"/>
</dbReference>
<organism evidence="9 10">
    <name type="scientific">Paenibacillus baimaensis</name>
    <dbReference type="NCBI Taxonomy" id="2982185"/>
    <lineage>
        <taxon>Bacteria</taxon>
        <taxon>Bacillati</taxon>
        <taxon>Bacillota</taxon>
        <taxon>Bacilli</taxon>
        <taxon>Bacillales</taxon>
        <taxon>Paenibacillaceae</taxon>
        <taxon>Paenibacillus</taxon>
    </lineage>
</organism>
<evidence type="ECO:0000256" key="2">
    <source>
        <dbReference type="ARBA" id="ARBA00006601"/>
    </source>
</evidence>
<dbReference type="PANTHER" id="PTHR43750">
    <property type="entry name" value="UDP-GLUCOSE 6-DEHYDROGENASE TUAD"/>
    <property type="match status" value="1"/>
</dbReference>
<feature type="domain" description="UDP-glucose/GDP-mannose dehydrogenase C-terminal" evidence="8">
    <location>
        <begin position="325"/>
        <end position="417"/>
    </location>
</feature>
<accession>A0ABT2UT40</accession>
<keyword evidence="5 7" id="KW-0520">NAD</keyword>
<comment type="caution">
    <text evidence="9">The sequence shown here is derived from an EMBL/GenBank/DDBJ whole genome shotgun (WGS) entry which is preliminary data.</text>
</comment>
<dbReference type="Pfam" id="PF03720">
    <property type="entry name" value="UDPG_MGDP_dh_C"/>
    <property type="match status" value="1"/>
</dbReference>
<evidence type="ECO:0000256" key="7">
    <source>
        <dbReference type="PIRNR" id="PIRNR000124"/>
    </source>
</evidence>
<dbReference type="Gene3D" id="3.40.50.720">
    <property type="entry name" value="NAD(P)-binding Rossmann-like Domain"/>
    <property type="match status" value="2"/>
</dbReference>
<comment type="similarity">
    <text evidence="2 7">Belongs to the UDP-glucose/GDP-mannose dehydrogenase family.</text>
</comment>
<reference evidence="9 10" key="1">
    <citation type="submission" date="2022-09" db="EMBL/GenBank/DDBJ databases">
        <authorList>
            <person name="Han X.L."/>
            <person name="Wang Q."/>
            <person name="Lu T."/>
        </authorList>
    </citation>
    <scope>NUCLEOTIDE SEQUENCE [LARGE SCALE GENOMIC DNA]</scope>
    <source>
        <strain evidence="9 10">WQ 127069</strain>
    </source>
</reference>
<evidence type="ECO:0000259" key="8">
    <source>
        <dbReference type="SMART" id="SM00984"/>
    </source>
</evidence>
<evidence type="ECO:0000313" key="9">
    <source>
        <dbReference type="EMBL" id="MCU6797815.1"/>
    </source>
</evidence>
<dbReference type="InterPro" id="IPR008927">
    <property type="entry name" value="6-PGluconate_DH-like_C_sf"/>
</dbReference>
<dbReference type="SUPFAM" id="SSF48179">
    <property type="entry name" value="6-phosphogluconate dehydrogenase C-terminal domain-like"/>
    <property type="match status" value="1"/>
</dbReference>
<dbReference type="InterPro" id="IPR017476">
    <property type="entry name" value="UDP-Glc/GDP-Man"/>
</dbReference>
<protein>
    <recommendedName>
        <fullName evidence="3 7">UDP-glucose 6-dehydrogenase</fullName>
        <ecNumber evidence="3 7">1.1.1.22</ecNumber>
    </recommendedName>
</protein>
<evidence type="ECO:0000256" key="4">
    <source>
        <dbReference type="ARBA" id="ARBA00023002"/>
    </source>
</evidence>
<dbReference type="SUPFAM" id="SSF51735">
    <property type="entry name" value="NAD(P)-binding Rossmann-fold domains"/>
    <property type="match status" value="1"/>
</dbReference>
<sequence>MIAVMGLGFVGLTTGLGLAHRSGQQVFAYDADERKRELYKGKRISFHEPHLQEQLERYGGDRFIVCDTMAEAVAQADTLFICVGTPSSLSGETDLGDLQRAVRACLDALEQLAQPKPYPVIVIKSTVPASTTTDVVQLLLENRGYRIGENIGLAHNPEFLREGSAWNDFVQPDRIIIGEVDPIGARRVRELYANFGVPIHCVSAHTAEFVKYASNALLATMISFANELSMIAARIGHINITQVFHLLHEDKRWQGHPAKMTDYVFPGCGFGGYCLPKDTLSLYAHAGHYGHEAVMLKAVLQVNEDIKRHIVEQIAASVQPEGTIGILGLSFKPESDDVRGAVSRDIIGLLLDRGYSRIVAYDPMAMENFHNAYGLPIMYADSVEEVVNRSEVLTIVTAWRDFKDKQNLYQGKKIIDGRHYL</sequence>
<dbReference type="Pfam" id="PF03721">
    <property type="entry name" value="UDPG_MGDP_dh_N"/>
    <property type="match status" value="1"/>
</dbReference>
<dbReference type="InterPro" id="IPR014027">
    <property type="entry name" value="UDP-Glc/GDP-Man_DH_C"/>
</dbReference>
<gene>
    <name evidence="9" type="ORF">OB236_37405</name>
</gene>
<dbReference type="PIRSF" id="PIRSF500134">
    <property type="entry name" value="UDPglc_DH_bac"/>
    <property type="match status" value="1"/>
</dbReference>
<dbReference type="NCBIfam" id="TIGR03026">
    <property type="entry name" value="NDP-sugDHase"/>
    <property type="match status" value="1"/>
</dbReference>
<dbReference type="SUPFAM" id="SSF52413">
    <property type="entry name" value="UDP-glucose/GDP-mannose dehydrogenase C-terminal domain"/>
    <property type="match status" value="1"/>
</dbReference>
<dbReference type="RefSeq" id="WP_262688535.1">
    <property type="nucleotide sequence ID" value="NZ_JAOQIO010000124.1"/>
</dbReference>
<keyword evidence="10" id="KW-1185">Reference proteome</keyword>
<dbReference type="InterPro" id="IPR014026">
    <property type="entry name" value="UDP-Glc/GDP-Man_DH_dimer"/>
</dbReference>
<comment type="pathway">
    <text evidence="1">Nucleotide-sugar biosynthesis; UDP-alpha-D-glucuronate biosynthesis; UDP-alpha-D-glucuronate from UDP-alpha-D-glucose: step 1/1.</text>
</comment>
<proteinExistence type="inferred from homology"/>
<dbReference type="InterPro" id="IPR036291">
    <property type="entry name" value="NAD(P)-bd_dom_sf"/>
</dbReference>
<dbReference type="PANTHER" id="PTHR43750:SF3">
    <property type="entry name" value="UDP-GLUCOSE 6-DEHYDROGENASE TUAD"/>
    <property type="match status" value="1"/>
</dbReference>
<dbReference type="InterPro" id="IPR028357">
    <property type="entry name" value="UDPglc_DH_bac"/>
</dbReference>
<evidence type="ECO:0000313" key="10">
    <source>
        <dbReference type="Proteomes" id="UP001652445"/>
    </source>
</evidence>
<evidence type="ECO:0000256" key="3">
    <source>
        <dbReference type="ARBA" id="ARBA00012954"/>
    </source>
</evidence>
<evidence type="ECO:0000256" key="6">
    <source>
        <dbReference type="ARBA" id="ARBA00047473"/>
    </source>
</evidence>
<evidence type="ECO:0000256" key="5">
    <source>
        <dbReference type="ARBA" id="ARBA00023027"/>
    </source>
</evidence>
<dbReference type="EC" id="1.1.1.22" evidence="3 7"/>
<dbReference type="InterPro" id="IPR036220">
    <property type="entry name" value="UDP-Glc/GDP-Man_DH_C_sf"/>
</dbReference>